<comment type="caution">
    <text evidence="4">The sequence shown here is derived from an EMBL/GenBank/DDBJ whole genome shotgun (WGS) entry which is preliminary data.</text>
</comment>
<evidence type="ECO:0000256" key="3">
    <source>
        <dbReference type="SAM" id="SignalP"/>
    </source>
</evidence>
<organism evidence="4 5">
    <name type="scientific">Mycena albidolilacea</name>
    <dbReference type="NCBI Taxonomy" id="1033008"/>
    <lineage>
        <taxon>Eukaryota</taxon>
        <taxon>Fungi</taxon>
        <taxon>Dikarya</taxon>
        <taxon>Basidiomycota</taxon>
        <taxon>Agaricomycotina</taxon>
        <taxon>Agaricomycetes</taxon>
        <taxon>Agaricomycetidae</taxon>
        <taxon>Agaricales</taxon>
        <taxon>Marasmiineae</taxon>
        <taxon>Mycenaceae</taxon>
        <taxon>Mycena</taxon>
    </lineage>
</organism>
<name>A0AAD7AEX6_9AGAR</name>
<feature type="signal peptide" evidence="3">
    <location>
        <begin position="1"/>
        <end position="22"/>
    </location>
</feature>
<feature type="region of interest" description="Disordered" evidence="1">
    <location>
        <begin position="738"/>
        <end position="760"/>
    </location>
</feature>
<feature type="transmembrane region" description="Helical" evidence="2">
    <location>
        <begin position="572"/>
        <end position="597"/>
    </location>
</feature>
<protein>
    <recommendedName>
        <fullName evidence="6">Heterokaryon incompatibility domain-containing protein</fullName>
    </recommendedName>
</protein>
<feature type="chain" id="PRO_5042180785" description="Heterokaryon incompatibility domain-containing protein" evidence="3">
    <location>
        <begin position="23"/>
        <end position="760"/>
    </location>
</feature>
<feature type="compositionally biased region" description="Pro residues" evidence="1">
    <location>
        <begin position="457"/>
        <end position="468"/>
    </location>
</feature>
<keyword evidence="3" id="KW-0732">Signal</keyword>
<feature type="region of interest" description="Disordered" evidence="1">
    <location>
        <begin position="431"/>
        <end position="471"/>
    </location>
</feature>
<keyword evidence="2" id="KW-1133">Transmembrane helix</keyword>
<evidence type="ECO:0000256" key="2">
    <source>
        <dbReference type="SAM" id="Phobius"/>
    </source>
</evidence>
<keyword evidence="2" id="KW-0472">Membrane</keyword>
<dbReference type="Proteomes" id="UP001218218">
    <property type="component" value="Unassembled WGS sequence"/>
</dbReference>
<feature type="transmembrane region" description="Helical" evidence="2">
    <location>
        <begin position="548"/>
        <end position="566"/>
    </location>
</feature>
<accession>A0AAD7AEX6</accession>
<keyword evidence="5" id="KW-1185">Reference proteome</keyword>
<evidence type="ECO:0000256" key="1">
    <source>
        <dbReference type="SAM" id="MobiDB-lite"/>
    </source>
</evidence>
<dbReference type="AlphaFoldDB" id="A0AAD7AEX6"/>
<proteinExistence type="predicted"/>
<evidence type="ECO:0000313" key="5">
    <source>
        <dbReference type="Proteomes" id="UP001218218"/>
    </source>
</evidence>
<reference evidence="4" key="1">
    <citation type="submission" date="2023-03" db="EMBL/GenBank/DDBJ databases">
        <title>Massive genome expansion in bonnet fungi (Mycena s.s.) driven by repeated elements and novel gene families across ecological guilds.</title>
        <authorList>
            <consortium name="Lawrence Berkeley National Laboratory"/>
            <person name="Harder C.B."/>
            <person name="Miyauchi S."/>
            <person name="Viragh M."/>
            <person name="Kuo A."/>
            <person name="Thoen E."/>
            <person name="Andreopoulos B."/>
            <person name="Lu D."/>
            <person name="Skrede I."/>
            <person name="Drula E."/>
            <person name="Henrissat B."/>
            <person name="Morin E."/>
            <person name="Kohler A."/>
            <person name="Barry K."/>
            <person name="LaButti K."/>
            <person name="Morin E."/>
            <person name="Salamov A."/>
            <person name="Lipzen A."/>
            <person name="Mereny Z."/>
            <person name="Hegedus B."/>
            <person name="Baldrian P."/>
            <person name="Stursova M."/>
            <person name="Weitz H."/>
            <person name="Taylor A."/>
            <person name="Grigoriev I.V."/>
            <person name="Nagy L.G."/>
            <person name="Martin F."/>
            <person name="Kauserud H."/>
        </authorList>
    </citation>
    <scope>NUCLEOTIDE SEQUENCE</scope>
    <source>
        <strain evidence="4">CBHHK002</strain>
    </source>
</reference>
<gene>
    <name evidence="4" type="ORF">DFH08DRAFT_954169</name>
</gene>
<dbReference type="EMBL" id="JARIHO010000008">
    <property type="protein sequence ID" value="KAJ7356842.1"/>
    <property type="molecule type" value="Genomic_DNA"/>
</dbReference>
<keyword evidence="2" id="KW-0812">Transmembrane</keyword>
<sequence length="760" mass="84167">MIFHAFIAPLMLLAQLFLPGVGTLFENIGDESTEEDSESMGERVVAPDAVLTRQLGDTAGKKWYQGTGFKPNWLLKVSPQTGAELQYDIDSDFRKLQVTRTQVEQWPPRYTALSYSTSCVEKICEAANLKLPQKLGRKYSPADHRRISKELLRLYCSTRKDDLLKKGEDPDVVEYIWLDEFCISDAALDDNSDAQTIKDQRDAELARMADIYRYAANVTVFCSKIGCDHTDHECAWGGRLWTIAEILNAQEVVRMTVKREHDAAPFTAQLFSEKAHVFREAMQAKAAEREKWHLYAIFQQSDHGGGPSLQMVIHALVVEAIRRDEASNHEDHKQLGQALNGLLPRRARPEDLRHGRWADLAWLLELNQAFYNAAALAAVCGINNNANESGSWIGKPIDPLPGNERLEPIVTAFPIGREVKSPSESQQDVIPLALPPGAAPPTQGSQQRIPLATPLLGPGPAPPAPPAPGFATAAPPRNFFSRILSWRRTRPSYVFLKSFTPSLASAEKPGLTPPLMIVGAQTLTIRETPKRDPKGLSNNKEMNGVKNLIIFLLIVVVIVAALVIVTSGQNPYLIAIPAYGCLMLYHLLELLVGTMYLERVGWIFLKDSDWKFSVDGQQSELGNEDSHLRKLTSWGDRQLVPKWEPPRHQRREEDSVKTDTGRLVDLSTGVCVDAVVTEPPDFVLPLAIHGTGVSCLLLKRPKDAAKHPVYWAKKVGMANFPTYILAQADKESDRTIVVGSDPKATEEPAAVSDPPTGGDV</sequence>
<evidence type="ECO:0000313" key="4">
    <source>
        <dbReference type="EMBL" id="KAJ7356842.1"/>
    </source>
</evidence>
<evidence type="ECO:0008006" key="6">
    <source>
        <dbReference type="Google" id="ProtNLM"/>
    </source>
</evidence>